<name>A0A4Q2KUL4_9FUSO</name>
<evidence type="ECO:0000256" key="5">
    <source>
        <dbReference type="ARBA" id="ARBA00022989"/>
    </source>
</evidence>
<accession>A0A4Q2KUL4</accession>
<feature type="transmembrane region" description="Helical" evidence="7">
    <location>
        <begin position="291"/>
        <end position="316"/>
    </location>
</feature>
<dbReference type="AlphaFoldDB" id="A0A4Q2KUL4"/>
<evidence type="ECO:0000256" key="7">
    <source>
        <dbReference type="RuleBase" id="RU363032"/>
    </source>
</evidence>
<evidence type="ECO:0000256" key="6">
    <source>
        <dbReference type="ARBA" id="ARBA00023136"/>
    </source>
</evidence>
<dbReference type="GO" id="GO:0005886">
    <property type="term" value="C:plasma membrane"/>
    <property type="evidence" value="ECO:0007669"/>
    <property type="project" value="UniProtKB-SubCell"/>
</dbReference>
<evidence type="ECO:0000313" key="9">
    <source>
        <dbReference type="EMBL" id="RXZ68477.1"/>
    </source>
</evidence>
<evidence type="ECO:0000259" key="8">
    <source>
        <dbReference type="PROSITE" id="PS50928"/>
    </source>
</evidence>
<keyword evidence="2 7" id="KW-0813">Transport</keyword>
<dbReference type="Pfam" id="PF00528">
    <property type="entry name" value="BPD_transp_1"/>
    <property type="match status" value="1"/>
</dbReference>
<comment type="caution">
    <text evidence="9">The sequence shown here is derived from an EMBL/GenBank/DDBJ whole genome shotgun (WGS) entry which is preliminary data.</text>
</comment>
<feature type="transmembrane region" description="Helical" evidence="7">
    <location>
        <begin position="52"/>
        <end position="71"/>
    </location>
</feature>
<feature type="transmembrane region" description="Helical" evidence="7">
    <location>
        <begin position="16"/>
        <end position="40"/>
    </location>
</feature>
<feature type="domain" description="ABC transmembrane type-1" evidence="8">
    <location>
        <begin position="101"/>
        <end position="313"/>
    </location>
</feature>
<organism evidence="9 10">
    <name type="scientific">Fusobacterium necrophorum</name>
    <dbReference type="NCBI Taxonomy" id="859"/>
    <lineage>
        <taxon>Bacteria</taxon>
        <taxon>Fusobacteriati</taxon>
        <taxon>Fusobacteriota</taxon>
        <taxon>Fusobacteriia</taxon>
        <taxon>Fusobacteriales</taxon>
        <taxon>Fusobacteriaceae</taxon>
        <taxon>Fusobacterium</taxon>
    </lineage>
</organism>
<evidence type="ECO:0000256" key="4">
    <source>
        <dbReference type="ARBA" id="ARBA00022692"/>
    </source>
</evidence>
<dbReference type="CDD" id="cd06261">
    <property type="entry name" value="TM_PBP2"/>
    <property type="match status" value="2"/>
</dbReference>
<dbReference type="GO" id="GO:0055085">
    <property type="term" value="P:transmembrane transport"/>
    <property type="evidence" value="ECO:0007669"/>
    <property type="project" value="InterPro"/>
</dbReference>
<comment type="similarity">
    <text evidence="7">Belongs to the binding-protein-dependent transport system permease family.</text>
</comment>
<evidence type="ECO:0000256" key="1">
    <source>
        <dbReference type="ARBA" id="ARBA00004651"/>
    </source>
</evidence>
<dbReference type="SUPFAM" id="SSF161098">
    <property type="entry name" value="MetI-like"/>
    <property type="match status" value="2"/>
</dbReference>
<dbReference type="PANTHER" id="PTHR43163">
    <property type="entry name" value="DIPEPTIDE TRANSPORT SYSTEM PERMEASE PROTEIN DPPB-RELATED"/>
    <property type="match status" value="1"/>
</dbReference>
<keyword evidence="3" id="KW-1003">Cell membrane</keyword>
<evidence type="ECO:0000256" key="3">
    <source>
        <dbReference type="ARBA" id="ARBA00022475"/>
    </source>
</evidence>
<feature type="transmembrane region" description="Helical" evidence="7">
    <location>
        <begin position="186"/>
        <end position="205"/>
    </location>
</feature>
<keyword evidence="4 7" id="KW-0812">Transmembrane</keyword>
<evidence type="ECO:0000256" key="2">
    <source>
        <dbReference type="ARBA" id="ARBA00022448"/>
    </source>
</evidence>
<sequence>MISATKQYSAVDSISMVLALLGVSMPVFWLGLMLVLLFSVKLGLLPSGGFSGFKSVILPALTLGVGSAAIVTRMTRSSMLEVIRQDYIRTARAKGVSEKTVINKHALKNALIPIITVVGLQFGHLLGGAVLTESVYSWPGVGRMMVDASMVLALLGVSMPVFWLGLMLVLLFSVKLGLLPSGGFSGFKSVILPALTLGVGSAAIVTRMTRSSMLEVIRQDYIRTARAKGVSEKTVINKHALKNALIPIITVVGLQFGHLLGGAVLTESVYSWPGVGRMMVDAIRQKDSPTVLAAVIFLAAAFSIVNLLVDILYAYVDPRIKSQYK</sequence>
<keyword evidence="6 7" id="KW-0472">Membrane</keyword>
<reference evidence="9 10" key="1">
    <citation type="submission" date="2019-01" db="EMBL/GenBank/DDBJ databases">
        <title>Fusobacterium necrophorum Isolated From the Uterus of Dairy Cows.</title>
        <authorList>
            <person name="Francis A.M."/>
        </authorList>
    </citation>
    <scope>NUCLEOTIDE SEQUENCE [LARGE SCALE GENOMIC DNA]</scope>
    <source>
        <strain evidence="9 10">KG35</strain>
    </source>
</reference>
<dbReference type="PANTHER" id="PTHR43163:SF6">
    <property type="entry name" value="DIPEPTIDE TRANSPORT SYSTEM PERMEASE PROTEIN DPPB-RELATED"/>
    <property type="match status" value="1"/>
</dbReference>
<dbReference type="InterPro" id="IPR035906">
    <property type="entry name" value="MetI-like_sf"/>
</dbReference>
<dbReference type="Gene3D" id="1.10.3720.10">
    <property type="entry name" value="MetI-like"/>
    <property type="match status" value="2"/>
</dbReference>
<keyword evidence="5 7" id="KW-1133">Transmembrane helix</keyword>
<feature type="transmembrane region" description="Helical" evidence="7">
    <location>
        <begin position="244"/>
        <end position="270"/>
    </location>
</feature>
<comment type="subcellular location">
    <subcellularLocation>
        <location evidence="1 7">Cell membrane</location>
        <topology evidence="1 7">Multi-pass membrane protein</topology>
    </subcellularLocation>
</comment>
<evidence type="ECO:0000313" key="10">
    <source>
        <dbReference type="Proteomes" id="UP000289216"/>
    </source>
</evidence>
<dbReference type="InterPro" id="IPR000515">
    <property type="entry name" value="MetI-like"/>
</dbReference>
<dbReference type="PROSITE" id="PS50928">
    <property type="entry name" value="ABC_TM1"/>
    <property type="match status" value="1"/>
</dbReference>
<feature type="transmembrane region" description="Helical" evidence="7">
    <location>
        <begin position="151"/>
        <end position="174"/>
    </location>
</feature>
<gene>
    <name evidence="9" type="ORF">EPT53_09825</name>
</gene>
<proteinExistence type="inferred from homology"/>
<dbReference type="EMBL" id="SBAP01000031">
    <property type="protein sequence ID" value="RXZ68477.1"/>
    <property type="molecule type" value="Genomic_DNA"/>
</dbReference>
<protein>
    <submittedName>
        <fullName evidence="9">ABC transporter permease</fullName>
    </submittedName>
</protein>
<dbReference type="Proteomes" id="UP000289216">
    <property type="component" value="Unassembled WGS sequence"/>
</dbReference>